<dbReference type="EMBL" id="MSZU01000080">
    <property type="protein sequence ID" value="OMP86168.1"/>
    <property type="molecule type" value="Genomic_DNA"/>
</dbReference>
<evidence type="ECO:0000256" key="9">
    <source>
        <dbReference type="ARBA" id="ARBA00025599"/>
    </source>
</evidence>
<comment type="function">
    <text evidence="9">Exoribonuclease involved in ribosome biosynthesis. Involved in the processing of ITS1, the internal transcribed spacer localized between the 18S and 5.8S rRNAs.</text>
</comment>
<dbReference type="InterPro" id="IPR036397">
    <property type="entry name" value="RNaseH_sf"/>
</dbReference>
<evidence type="ECO:0000256" key="4">
    <source>
        <dbReference type="ARBA" id="ARBA00022552"/>
    </source>
</evidence>
<dbReference type="FunFam" id="3.30.420.10:FF:000007">
    <property type="entry name" value="Interferon-stimulated exonuclease gene 20"/>
    <property type="match status" value="1"/>
</dbReference>
<name>A0A1S8BFS4_9PEZI</name>
<reference evidence="12 13" key="1">
    <citation type="submission" date="2017-01" db="EMBL/GenBank/DDBJ databases">
        <title>Draft genome sequence of Diplodia seriata F98.1, a fungal species involved in grapevine trunk diseases.</title>
        <authorList>
            <person name="Robert-Siegwald G."/>
            <person name="Vallet J."/>
            <person name="Abou-Mansour E."/>
            <person name="Xu J."/>
            <person name="Rey P."/>
            <person name="Bertsch C."/>
            <person name="Rego C."/>
            <person name="Larignon P."/>
            <person name="Fontaine F."/>
            <person name="Lebrun M.-H."/>
        </authorList>
    </citation>
    <scope>NUCLEOTIDE SEQUENCE [LARGE SCALE GENOMIC DNA]</scope>
    <source>
        <strain evidence="12 13">F98.1</strain>
    </source>
</reference>
<evidence type="ECO:0000256" key="7">
    <source>
        <dbReference type="ARBA" id="ARBA00022839"/>
    </source>
</evidence>
<feature type="compositionally biased region" description="Basic and acidic residues" evidence="10">
    <location>
        <begin position="116"/>
        <end position="138"/>
    </location>
</feature>
<keyword evidence="4" id="KW-0698">rRNA processing</keyword>
<dbReference type="GO" id="GO:0000027">
    <property type="term" value="P:ribosomal large subunit assembly"/>
    <property type="evidence" value="ECO:0007669"/>
    <property type="project" value="TreeGrafter"/>
</dbReference>
<dbReference type="InterPro" id="IPR013520">
    <property type="entry name" value="Ribonucl_H"/>
</dbReference>
<evidence type="ECO:0000256" key="3">
    <source>
        <dbReference type="ARBA" id="ARBA00016937"/>
    </source>
</evidence>
<dbReference type="STRING" id="420778.A0A1S8BFS4"/>
<keyword evidence="6" id="KW-0378">Hydrolase</keyword>
<evidence type="ECO:0000313" key="12">
    <source>
        <dbReference type="EMBL" id="OMP86168.1"/>
    </source>
</evidence>
<feature type="region of interest" description="Disordered" evidence="10">
    <location>
        <begin position="106"/>
        <end position="190"/>
    </location>
</feature>
<dbReference type="GO" id="GO:0003676">
    <property type="term" value="F:nucleic acid binding"/>
    <property type="evidence" value="ECO:0007669"/>
    <property type="project" value="InterPro"/>
</dbReference>
<dbReference type="Pfam" id="PF00929">
    <property type="entry name" value="RNase_T"/>
    <property type="match status" value="1"/>
</dbReference>
<dbReference type="PANTHER" id="PTHR12801">
    <property type="entry name" value="RNA EXONUCLEASE REXO1 / RECO3 FAMILY MEMBER-RELATED"/>
    <property type="match status" value="1"/>
</dbReference>
<dbReference type="AlphaFoldDB" id="A0A1S8BFS4"/>
<dbReference type="Proteomes" id="UP000190776">
    <property type="component" value="Unassembled WGS sequence"/>
</dbReference>
<comment type="caution">
    <text evidence="12">The sequence shown here is derived from an EMBL/GenBank/DDBJ whole genome shotgun (WGS) entry which is preliminary data.</text>
</comment>
<comment type="subcellular location">
    <subcellularLocation>
        <location evidence="1">Nucleus</location>
    </subcellularLocation>
</comment>
<evidence type="ECO:0000256" key="10">
    <source>
        <dbReference type="SAM" id="MobiDB-lite"/>
    </source>
</evidence>
<feature type="region of interest" description="Disordered" evidence="10">
    <location>
        <begin position="409"/>
        <end position="442"/>
    </location>
</feature>
<evidence type="ECO:0000256" key="1">
    <source>
        <dbReference type="ARBA" id="ARBA00004123"/>
    </source>
</evidence>
<keyword evidence="7 12" id="KW-0269">Exonuclease</keyword>
<dbReference type="GO" id="GO:0008408">
    <property type="term" value="F:3'-5' exonuclease activity"/>
    <property type="evidence" value="ECO:0007669"/>
    <property type="project" value="InterPro"/>
</dbReference>
<gene>
    <name evidence="12" type="ORF">BK809_0003337</name>
</gene>
<dbReference type="GO" id="GO:0006364">
    <property type="term" value="P:rRNA processing"/>
    <property type="evidence" value="ECO:0007669"/>
    <property type="project" value="UniProtKB-KW"/>
</dbReference>
<dbReference type="InterPro" id="IPR047021">
    <property type="entry name" value="REXO1/3/4-like"/>
</dbReference>
<proteinExistence type="inferred from homology"/>
<evidence type="ECO:0000256" key="8">
    <source>
        <dbReference type="ARBA" id="ARBA00023242"/>
    </source>
</evidence>
<dbReference type="SMART" id="SM00479">
    <property type="entry name" value="EXOIII"/>
    <property type="match status" value="1"/>
</dbReference>
<dbReference type="SUPFAM" id="SSF53098">
    <property type="entry name" value="Ribonuclease H-like"/>
    <property type="match status" value="1"/>
</dbReference>
<dbReference type="InterPro" id="IPR012337">
    <property type="entry name" value="RNaseH-like_sf"/>
</dbReference>
<evidence type="ECO:0000256" key="6">
    <source>
        <dbReference type="ARBA" id="ARBA00022801"/>
    </source>
</evidence>
<dbReference type="GO" id="GO:0005634">
    <property type="term" value="C:nucleus"/>
    <property type="evidence" value="ECO:0007669"/>
    <property type="project" value="UniProtKB-SubCell"/>
</dbReference>
<dbReference type="InterPro" id="IPR037431">
    <property type="entry name" value="REX4_DEDDh_dom"/>
</dbReference>
<dbReference type="Gene3D" id="3.30.420.10">
    <property type="entry name" value="Ribonuclease H-like superfamily/Ribonuclease H"/>
    <property type="match status" value="1"/>
</dbReference>
<comment type="similarity">
    <text evidence="2">Belongs to the REXO4 family.</text>
</comment>
<dbReference type="CDD" id="cd06144">
    <property type="entry name" value="REX4_like"/>
    <property type="match status" value="1"/>
</dbReference>
<keyword evidence="5" id="KW-0540">Nuclease</keyword>
<keyword evidence="8" id="KW-0539">Nucleus</keyword>
<evidence type="ECO:0000256" key="2">
    <source>
        <dbReference type="ARBA" id="ARBA00010489"/>
    </source>
</evidence>
<feature type="compositionally biased region" description="Low complexity" evidence="10">
    <location>
        <begin position="169"/>
        <end position="190"/>
    </location>
</feature>
<dbReference type="OrthoDB" id="8191639at2759"/>
<accession>A0A1S8BFS4</accession>
<protein>
    <recommendedName>
        <fullName evidence="3">RNA exonuclease 4</fullName>
    </recommendedName>
</protein>
<evidence type="ECO:0000313" key="13">
    <source>
        <dbReference type="Proteomes" id="UP000190776"/>
    </source>
</evidence>
<feature type="domain" description="Exonuclease" evidence="11">
    <location>
        <begin position="245"/>
        <end position="409"/>
    </location>
</feature>
<organism evidence="12 13">
    <name type="scientific">Diplodia seriata</name>
    <dbReference type="NCBI Taxonomy" id="420778"/>
    <lineage>
        <taxon>Eukaryota</taxon>
        <taxon>Fungi</taxon>
        <taxon>Dikarya</taxon>
        <taxon>Ascomycota</taxon>
        <taxon>Pezizomycotina</taxon>
        <taxon>Dothideomycetes</taxon>
        <taxon>Dothideomycetes incertae sedis</taxon>
        <taxon>Botryosphaeriales</taxon>
        <taxon>Botryosphaeriaceae</taxon>
        <taxon>Diplodia</taxon>
    </lineage>
</organism>
<sequence length="442" mass="47652">MKRSRESATAEPSCSLPPLPVAIGESAAEALLHVTCISLSRSKSFETTRLNNTALVRRPLRSAGVAASLPIHRRGRQFLALTSLPRTPRSDRDLVHTMDLKDLSSNWKKLQQKLPPAKERKDHKPVLNRKNPKEDSYKITKKRANPNATPTSAKRKDFKKRKMGSLLSTTAAAQEPPATTTTTTTTTAPPSATLALFAEDHGISVADVAAAYNLPTRATASLPTTTTNASDVPNAGLTASIAPGKYIALDCEMVGVGPTPDQDSQLARVSVVDYHGTQLYDSYVLPRLPVTDYRTAVSGITPALLRAGHARPFADVQRDVAALLAGRILVAHAVKNDLDALVLSHPKRDVRDTSRHPAFRKLSMGKAPALKKLAREFLGVEIQGGEHSSVEDARATMLLFRKEKDAFEAEHAKKWGRPNNAEGGGGSGSAGKTKKKKKGGRK</sequence>
<dbReference type="PANTHER" id="PTHR12801:SF45">
    <property type="entry name" value="RNA EXONUCLEASE 4"/>
    <property type="match status" value="1"/>
</dbReference>
<evidence type="ECO:0000259" key="11">
    <source>
        <dbReference type="SMART" id="SM00479"/>
    </source>
</evidence>
<feature type="compositionally biased region" description="Basic residues" evidence="10">
    <location>
        <begin position="432"/>
        <end position="442"/>
    </location>
</feature>
<evidence type="ECO:0000256" key="5">
    <source>
        <dbReference type="ARBA" id="ARBA00022722"/>
    </source>
</evidence>